<organism evidence="8 9">
    <name type="scientific">Lentibacillus halodurans</name>
    <dbReference type="NCBI Taxonomy" id="237679"/>
    <lineage>
        <taxon>Bacteria</taxon>
        <taxon>Bacillati</taxon>
        <taxon>Bacillota</taxon>
        <taxon>Bacilli</taxon>
        <taxon>Bacillales</taxon>
        <taxon>Bacillaceae</taxon>
        <taxon>Lentibacillus</taxon>
    </lineage>
</organism>
<protein>
    <submittedName>
        <fullName evidence="8">O-acetylhomoserine sulfhydrylase</fullName>
    </submittedName>
</protein>
<dbReference type="InterPro" id="IPR015424">
    <property type="entry name" value="PyrdxlP-dep_Trfase"/>
</dbReference>
<dbReference type="GO" id="GO:0006535">
    <property type="term" value="P:cysteine biosynthetic process from serine"/>
    <property type="evidence" value="ECO:0007669"/>
    <property type="project" value="TreeGrafter"/>
</dbReference>
<dbReference type="GO" id="GO:0005737">
    <property type="term" value="C:cytoplasm"/>
    <property type="evidence" value="ECO:0007669"/>
    <property type="project" value="TreeGrafter"/>
</dbReference>
<dbReference type="GO" id="GO:0019346">
    <property type="term" value="P:transsulfuration"/>
    <property type="evidence" value="ECO:0007669"/>
    <property type="project" value="InterPro"/>
</dbReference>
<dbReference type="GO" id="GO:0003961">
    <property type="term" value="F:O-acetylhomoserine aminocarboxypropyltransferase activity"/>
    <property type="evidence" value="ECO:0007669"/>
    <property type="project" value="TreeGrafter"/>
</dbReference>
<keyword evidence="4 5" id="KW-0663">Pyridoxal phosphate</keyword>
<evidence type="ECO:0000256" key="1">
    <source>
        <dbReference type="ARBA" id="ARBA00001933"/>
    </source>
</evidence>
<dbReference type="InterPro" id="IPR036291">
    <property type="entry name" value="NAD(P)-bd_dom_sf"/>
</dbReference>
<dbReference type="InterPro" id="IPR003781">
    <property type="entry name" value="CoA-bd"/>
</dbReference>
<dbReference type="GO" id="GO:0004124">
    <property type="term" value="F:cysteine synthase activity"/>
    <property type="evidence" value="ECO:0007669"/>
    <property type="project" value="TreeGrafter"/>
</dbReference>
<evidence type="ECO:0000256" key="5">
    <source>
        <dbReference type="RuleBase" id="RU362118"/>
    </source>
</evidence>
<dbReference type="InterPro" id="IPR006235">
    <property type="entry name" value="OAc-hSer/O-AcSer_sulfhydrylase"/>
</dbReference>
<evidence type="ECO:0000259" key="7">
    <source>
        <dbReference type="Pfam" id="PF13380"/>
    </source>
</evidence>
<sequence>MTDFHLPSQETQLLHGGQKPDPTTGSRAVPIYQTTSYVFENTEHAQNLFGLAEPGNIYSRIMNPTIDAFETRIALLEDGVAAVATSSGMAAITLSILNIAGSGDEIVADSNLYGGTYNLFANTLPKYGIDVTFVDGTDPESIQNAITERTKAIFGEIITNPSLNVFDVETVARIAHDHDIPLIIDNTFATPYVTKPLTWGADIVVHSATKWIGGHGTAIAGVVVDGGRFNWGNGKFQGFTEPDESYGGLRYIDVGPAAFATKFRVQLLRDIGACLSPQNAFLLLQGLETLHLRIERHSQNAAVVADYLDKHPAVEWVNYPGLTEHPSHPLANKYLQNGYGSIITFGIKGGSEAGRQLIDNITLWSHVANVGDAKSLIIHPASTTHQQLSAEDLEKSGVTEELVRLSIGLESTKDTLADLDQAIAKATGEAPTIQSTEEDAIHWLLASPFDRTNGEIRQKVIAVFGLDNSDQSFYDHVKQLQQLGFQIVPIAASEEVVLNHQSFDQLNDVPVTVDAILTNEQALPPKTIEQLNNKEGKIFWAQSPVAADQMLENAQEAGITVITGKYAYQEAVRIRGNSARQETVQIPQG</sequence>
<dbReference type="InterPro" id="IPR000277">
    <property type="entry name" value="Cys/Met-Metab_PyrdxlP-dep_enz"/>
</dbReference>
<dbReference type="InterPro" id="IPR015422">
    <property type="entry name" value="PyrdxlP-dep_Trfase_small"/>
</dbReference>
<dbReference type="PANTHER" id="PTHR43797">
    <property type="entry name" value="HOMOCYSTEINE/CYSTEINE SYNTHASE"/>
    <property type="match status" value="1"/>
</dbReference>
<feature type="domain" description="CoA-binding" evidence="7">
    <location>
        <begin position="459"/>
        <end position="562"/>
    </location>
</feature>
<keyword evidence="9" id="KW-1185">Reference proteome</keyword>
<evidence type="ECO:0000256" key="4">
    <source>
        <dbReference type="ARBA" id="ARBA00022898"/>
    </source>
</evidence>
<dbReference type="Pfam" id="PF13380">
    <property type="entry name" value="CoA_binding_2"/>
    <property type="match status" value="1"/>
</dbReference>
<dbReference type="Gene3D" id="3.90.1150.10">
    <property type="entry name" value="Aspartate Aminotransferase, domain 1"/>
    <property type="match status" value="1"/>
</dbReference>
<evidence type="ECO:0000256" key="2">
    <source>
        <dbReference type="ARBA" id="ARBA00009077"/>
    </source>
</evidence>
<dbReference type="Proteomes" id="UP000198642">
    <property type="component" value="Unassembled WGS sequence"/>
</dbReference>
<dbReference type="GO" id="GO:0030170">
    <property type="term" value="F:pyridoxal phosphate binding"/>
    <property type="evidence" value="ECO:0007669"/>
    <property type="project" value="InterPro"/>
</dbReference>
<dbReference type="AlphaFoldDB" id="A0A1I0X810"/>
<comment type="similarity">
    <text evidence="2 5">Belongs to the trans-sulfuration enzymes family.</text>
</comment>
<dbReference type="STRING" id="237679.SAMN04488072_104235"/>
<dbReference type="CDD" id="cd00614">
    <property type="entry name" value="CGS_like"/>
    <property type="match status" value="1"/>
</dbReference>
<dbReference type="FunFam" id="3.40.640.10:FF:000035">
    <property type="entry name" value="O-succinylhomoserine sulfhydrylase"/>
    <property type="match status" value="1"/>
</dbReference>
<name>A0A1I0X810_9BACI</name>
<dbReference type="NCBIfam" id="TIGR01326">
    <property type="entry name" value="OAH_OAS_sulfhy"/>
    <property type="match status" value="1"/>
</dbReference>
<dbReference type="SUPFAM" id="SSF53383">
    <property type="entry name" value="PLP-dependent transferases"/>
    <property type="match status" value="1"/>
</dbReference>
<dbReference type="EMBL" id="FOJW01000004">
    <property type="protein sequence ID" value="SFA97169.1"/>
    <property type="molecule type" value="Genomic_DNA"/>
</dbReference>
<gene>
    <name evidence="8" type="ORF">SAMN04488072_104235</name>
</gene>
<reference evidence="8 9" key="1">
    <citation type="submission" date="2016-10" db="EMBL/GenBank/DDBJ databases">
        <authorList>
            <person name="de Groot N.N."/>
        </authorList>
    </citation>
    <scope>NUCLEOTIDE SEQUENCE [LARGE SCALE GENOMIC DNA]</scope>
    <source>
        <strain evidence="8 9">CGMCC 1.3702</strain>
    </source>
</reference>
<dbReference type="RefSeq" id="WP_090235614.1">
    <property type="nucleotide sequence ID" value="NZ_FOJW01000004.1"/>
</dbReference>
<dbReference type="InterPro" id="IPR015421">
    <property type="entry name" value="PyrdxlP-dep_Trfase_major"/>
</dbReference>
<accession>A0A1I0X810</accession>
<dbReference type="Gene3D" id="3.40.640.10">
    <property type="entry name" value="Type I PLP-dependent aspartate aminotransferase-like (Major domain)"/>
    <property type="match status" value="1"/>
</dbReference>
<dbReference type="GO" id="GO:0071269">
    <property type="term" value="P:L-homocysteine biosynthetic process"/>
    <property type="evidence" value="ECO:0007669"/>
    <property type="project" value="TreeGrafter"/>
</dbReference>
<dbReference type="Pfam" id="PF01053">
    <property type="entry name" value="Cys_Met_Meta_PP"/>
    <property type="match status" value="1"/>
</dbReference>
<evidence type="ECO:0000256" key="6">
    <source>
        <dbReference type="SAM" id="MobiDB-lite"/>
    </source>
</evidence>
<dbReference type="PROSITE" id="PS00868">
    <property type="entry name" value="CYS_MET_METAB_PP"/>
    <property type="match status" value="1"/>
</dbReference>
<dbReference type="Gene3D" id="3.40.50.720">
    <property type="entry name" value="NAD(P)-binding Rossmann-like Domain"/>
    <property type="match status" value="1"/>
</dbReference>
<dbReference type="SUPFAM" id="SSF51735">
    <property type="entry name" value="NAD(P)-binding Rossmann-fold domains"/>
    <property type="match status" value="1"/>
</dbReference>
<feature type="region of interest" description="Disordered" evidence="6">
    <location>
        <begin position="1"/>
        <end position="27"/>
    </location>
</feature>
<dbReference type="OrthoDB" id="9803887at2"/>
<proteinExistence type="inferred from homology"/>
<evidence type="ECO:0000313" key="9">
    <source>
        <dbReference type="Proteomes" id="UP000198642"/>
    </source>
</evidence>
<comment type="cofactor">
    <cofactor evidence="1 5">
        <name>pyridoxal 5'-phosphate</name>
        <dbReference type="ChEBI" id="CHEBI:597326"/>
    </cofactor>
</comment>
<evidence type="ECO:0000256" key="3">
    <source>
        <dbReference type="ARBA" id="ARBA00022679"/>
    </source>
</evidence>
<dbReference type="PANTHER" id="PTHR43797:SF2">
    <property type="entry name" value="HOMOCYSTEINE_CYSTEINE SYNTHASE"/>
    <property type="match status" value="1"/>
</dbReference>
<dbReference type="InterPro" id="IPR054542">
    <property type="entry name" value="Cys_met_metab_PP"/>
</dbReference>
<evidence type="ECO:0000313" key="8">
    <source>
        <dbReference type="EMBL" id="SFA97169.1"/>
    </source>
</evidence>
<keyword evidence="3" id="KW-0808">Transferase</keyword>